<dbReference type="AlphaFoldDB" id="A0A171B248"/>
<organism evidence="4">
    <name type="scientific">Triatoma infestans</name>
    <name type="common">Assassin bug</name>
    <dbReference type="NCBI Taxonomy" id="30076"/>
    <lineage>
        <taxon>Eukaryota</taxon>
        <taxon>Metazoa</taxon>
        <taxon>Ecdysozoa</taxon>
        <taxon>Arthropoda</taxon>
        <taxon>Hexapoda</taxon>
        <taxon>Insecta</taxon>
        <taxon>Pterygota</taxon>
        <taxon>Neoptera</taxon>
        <taxon>Paraneoptera</taxon>
        <taxon>Hemiptera</taxon>
        <taxon>Heteroptera</taxon>
        <taxon>Panheteroptera</taxon>
        <taxon>Cimicomorpha</taxon>
        <taxon>Reduviidae</taxon>
        <taxon>Triatominae</taxon>
        <taxon>Triatoma</taxon>
    </lineage>
</organism>
<dbReference type="InterPro" id="IPR026183">
    <property type="entry name" value="Taxilin_fam"/>
</dbReference>
<dbReference type="EMBL" id="GEMB01000373">
    <property type="protein sequence ID" value="JAS02748.1"/>
    <property type="molecule type" value="Transcribed_RNA"/>
</dbReference>
<protein>
    <submittedName>
        <fullName evidence="4">Alpha-taxilin isoform x1</fullName>
    </submittedName>
</protein>
<proteinExistence type="inferred from homology"/>
<reference evidence="4" key="2">
    <citation type="journal article" date="2017" name="J. Med. Entomol.">
        <title>Transcriptome Analysis of the Triatoma infestans (Hemiptera: Reduviidae) Integument.</title>
        <authorList>
            <person name="Calderon-Fernandez G.M."/>
            <person name="Moriconi D.E."/>
            <person name="Dulbecco A.B."/>
            <person name="Juarez M.P."/>
        </authorList>
    </citation>
    <scope>NUCLEOTIDE SEQUENCE</scope>
    <source>
        <strain evidence="4">Int1</strain>
        <tissue evidence="4">Integument</tissue>
    </source>
</reference>
<feature type="coiled-coil region" evidence="2">
    <location>
        <begin position="74"/>
        <end position="200"/>
    </location>
</feature>
<accession>A0A171B248</accession>
<comment type="similarity">
    <text evidence="1">Belongs to the taxilin family.</text>
</comment>
<evidence type="ECO:0000256" key="3">
    <source>
        <dbReference type="SAM" id="MobiDB-lite"/>
    </source>
</evidence>
<dbReference type="Pfam" id="PF09728">
    <property type="entry name" value="Taxilin"/>
    <property type="match status" value="1"/>
</dbReference>
<dbReference type="GO" id="GO:0019905">
    <property type="term" value="F:syntaxin binding"/>
    <property type="evidence" value="ECO:0007669"/>
    <property type="project" value="InterPro"/>
</dbReference>
<dbReference type="PANTHER" id="PTHR16127">
    <property type="entry name" value="TAXILIN"/>
    <property type="match status" value="1"/>
</dbReference>
<sequence length="237" mass="28430">MYVEVFTMNKAETVHECQSKDKLEKPVKRNREDKQRKKDDKSVDHVLKALSSLETTEEKLGAMCQKYAEMFNDHRILQNAAKVAEKKNSILQKEKEQLQAEHSKAILTRSRLENLCRELQRQNKAVKEECMLKIREEEEKKREVAAKFQSTLTELGNLLAQNNDKNAKLRDDNLEMTNKLKNVCEQYEKKEQHVEKMAKQMHLEMQFSKIRNLPKQKWKWRWKKKRFLETINSFYWN</sequence>
<evidence type="ECO:0000313" key="4">
    <source>
        <dbReference type="EMBL" id="JAS02748.1"/>
    </source>
</evidence>
<dbReference type="PANTHER" id="PTHR16127:SF13">
    <property type="entry name" value="GH01188P"/>
    <property type="match status" value="1"/>
</dbReference>
<reference evidence="4" key="1">
    <citation type="submission" date="2016-04" db="EMBL/GenBank/DDBJ databases">
        <authorList>
            <person name="Calderon-Fernandez G.M.Sr."/>
        </authorList>
    </citation>
    <scope>NUCLEOTIDE SEQUENCE</scope>
    <source>
        <strain evidence="4">Int1</strain>
        <tissue evidence="4">Integument</tissue>
    </source>
</reference>
<feature type="region of interest" description="Disordered" evidence="3">
    <location>
        <begin position="16"/>
        <end position="43"/>
    </location>
</feature>
<keyword evidence="2" id="KW-0175">Coiled coil</keyword>
<evidence type="ECO:0000256" key="2">
    <source>
        <dbReference type="SAM" id="Coils"/>
    </source>
</evidence>
<name>A0A171B248_TRIIF</name>
<evidence type="ECO:0000256" key="1">
    <source>
        <dbReference type="ARBA" id="ARBA00009550"/>
    </source>
</evidence>